<dbReference type="Gene3D" id="3.60.110.10">
    <property type="entry name" value="Carbon-nitrogen hydrolase"/>
    <property type="match status" value="1"/>
</dbReference>
<evidence type="ECO:0000256" key="3">
    <source>
        <dbReference type="ARBA" id="ARBA00022679"/>
    </source>
</evidence>
<keyword evidence="2 8" id="KW-1003">Cell membrane</keyword>
<feature type="transmembrane region" description="Helical" evidence="8">
    <location>
        <begin position="31"/>
        <end position="50"/>
    </location>
</feature>
<keyword evidence="6 8" id="KW-0472">Membrane</keyword>
<dbReference type="InterPro" id="IPR036526">
    <property type="entry name" value="C-N_Hydrolase_sf"/>
</dbReference>
<comment type="pathway">
    <text evidence="8">Protein modification; lipoprotein biosynthesis (N-acyl transfer).</text>
</comment>
<keyword evidence="11" id="KW-1185">Reference proteome</keyword>
<dbReference type="KEGG" id="mgg:MPLG2_1025"/>
<sequence>MTDRLHALPWWVRGSLAGLTGATASLGFAPVGWWPVLIGCVAAFSLLAITAPGWRQAALTGLCYGLGLYLIAIRWLSVIFTEAMLGLAGLEAVFLAGLALLLRLAGRSRYWPQLAAGCWVLTEYTFSNQPFGGFPWLRLGYTVIDSPLAGVLPLVGVPGATFAVALVAQLLAWTVLSAQGLRRRALGLGTAVVVLLSGTLGLLVPAGTETGTVSVGYVQGNAPGGGVYGLGAPRTLTRNHVAETERLAAKIAAGEVARPDFVVWPENGTDMDPFTDTLTNQLVKQAVAAVNVPILIGTITDGPGPNERQTAAIVWDPVTGAQARYDKRNLVPFGEWVPLRGLLEPLFPVVAYVGAQSIPGTGPGVLNVQLPDRTVAVGDLICYEVAYDATVHDTVLGGAQINVVQSSNAMYVGTTQVPQQFAITRTRAAELRRDVLVVTTTGTSGLIRPDGSVAFTLPEFQPASGVVELPLRSGLTPAVWLSGWLELGGSLITVAALALLVVRGRRREPVRQNGSDDPIQETP</sequence>
<keyword evidence="7 8" id="KW-0012">Acyltransferase</keyword>
<feature type="transmembrane region" description="Helical" evidence="8">
    <location>
        <begin position="83"/>
        <end position="102"/>
    </location>
</feature>
<feature type="transmembrane region" description="Helical" evidence="8">
    <location>
        <begin position="57"/>
        <end position="77"/>
    </location>
</feature>
<evidence type="ECO:0000259" key="9">
    <source>
        <dbReference type="PROSITE" id="PS50263"/>
    </source>
</evidence>
<keyword evidence="5 8" id="KW-1133">Transmembrane helix</keyword>
<comment type="similarity">
    <text evidence="8">Belongs to the CN hydrolase family. Apolipoprotein N-acyltransferase subfamily.</text>
</comment>
<dbReference type="GO" id="GO:0016410">
    <property type="term" value="F:N-acyltransferase activity"/>
    <property type="evidence" value="ECO:0007669"/>
    <property type="project" value="UniProtKB-UniRule"/>
</dbReference>
<feature type="transmembrane region" description="Helical" evidence="8">
    <location>
        <begin position="479"/>
        <end position="502"/>
    </location>
</feature>
<dbReference type="InterPro" id="IPR003010">
    <property type="entry name" value="C-N_Hydrolase"/>
</dbReference>
<dbReference type="PROSITE" id="PS50263">
    <property type="entry name" value="CN_HYDROLASE"/>
    <property type="match status" value="1"/>
</dbReference>
<dbReference type="UniPathway" id="UPA00666"/>
<comment type="catalytic activity">
    <reaction evidence="8">
        <text>N-terminal S-1,2-diacyl-sn-glyceryl-L-cysteinyl-[lipoprotein] + a glycerophospholipid = N-acyl-S-1,2-diacyl-sn-glyceryl-L-cysteinyl-[lipoprotein] + a 2-acyl-sn-glycero-3-phospholipid + H(+)</text>
        <dbReference type="Rhea" id="RHEA:48228"/>
        <dbReference type="Rhea" id="RHEA-COMP:14681"/>
        <dbReference type="Rhea" id="RHEA-COMP:14684"/>
        <dbReference type="ChEBI" id="CHEBI:15378"/>
        <dbReference type="ChEBI" id="CHEBI:136912"/>
        <dbReference type="ChEBI" id="CHEBI:140656"/>
        <dbReference type="ChEBI" id="CHEBI:140657"/>
        <dbReference type="ChEBI" id="CHEBI:140660"/>
        <dbReference type="EC" id="2.3.1.269"/>
    </reaction>
</comment>
<organism evidence="10 11">
    <name type="scientific">Micropruina glycogenica</name>
    <dbReference type="NCBI Taxonomy" id="75385"/>
    <lineage>
        <taxon>Bacteria</taxon>
        <taxon>Bacillati</taxon>
        <taxon>Actinomycetota</taxon>
        <taxon>Actinomycetes</taxon>
        <taxon>Propionibacteriales</taxon>
        <taxon>Nocardioidaceae</taxon>
        <taxon>Micropruina</taxon>
    </lineage>
</organism>
<comment type="function">
    <text evidence="8">Catalyzes the phospholipid dependent N-acylation of the N-terminal cysteine of apolipoprotein, the last step in lipoprotein maturation.</text>
</comment>
<evidence type="ECO:0000313" key="10">
    <source>
        <dbReference type="EMBL" id="SPD86061.1"/>
    </source>
</evidence>
<dbReference type="PANTHER" id="PTHR38686">
    <property type="entry name" value="APOLIPOPROTEIN N-ACYLTRANSFERASE"/>
    <property type="match status" value="1"/>
</dbReference>
<dbReference type="Proteomes" id="UP000238164">
    <property type="component" value="Chromosome 1"/>
</dbReference>
<evidence type="ECO:0000256" key="4">
    <source>
        <dbReference type="ARBA" id="ARBA00022692"/>
    </source>
</evidence>
<gene>
    <name evidence="8 10" type="primary">lnt</name>
    <name evidence="10" type="ORF">MPLG2_1025</name>
</gene>
<dbReference type="HAMAP" id="MF_01148">
    <property type="entry name" value="Lnt"/>
    <property type="match status" value="1"/>
</dbReference>
<evidence type="ECO:0000256" key="2">
    <source>
        <dbReference type="ARBA" id="ARBA00022475"/>
    </source>
</evidence>
<dbReference type="RefSeq" id="WP_105185141.1">
    <property type="nucleotide sequence ID" value="NZ_BAAAGO010000015.1"/>
</dbReference>
<reference evidence="10 11" key="1">
    <citation type="submission" date="2018-02" db="EMBL/GenBank/DDBJ databases">
        <authorList>
            <person name="Cohen D.B."/>
            <person name="Kent A.D."/>
        </authorList>
    </citation>
    <scope>NUCLEOTIDE SEQUENCE [LARGE SCALE GENOMIC DNA]</scope>
    <source>
        <strain evidence="10">1</strain>
    </source>
</reference>
<dbReference type="OrthoDB" id="9804277at2"/>
<dbReference type="GO" id="GO:0042158">
    <property type="term" value="P:lipoprotein biosynthetic process"/>
    <property type="evidence" value="ECO:0007669"/>
    <property type="project" value="UniProtKB-UniRule"/>
</dbReference>
<evidence type="ECO:0000256" key="7">
    <source>
        <dbReference type="ARBA" id="ARBA00023315"/>
    </source>
</evidence>
<dbReference type="Pfam" id="PF00795">
    <property type="entry name" value="CN_hydrolase"/>
    <property type="match status" value="1"/>
</dbReference>
<feature type="transmembrane region" description="Helical" evidence="8">
    <location>
        <begin position="114"/>
        <end position="131"/>
    </location>
</feature>
<proteinExistence type="inferred from homology"/>
<evidence type="ECO:0000256" key="5">
    <source>
        <dbReference type="ARBA" id="ARBA00022989"/>
    </source>
</evidence>
<feature type="domain" description="CN hydrolase" evidence="9">
    <location>
        <begin position="213"/>
        <end position="471"/>
    </location>
</feature>
<dbReference type="CDD" id="cd07571">
    <property type="entry name" value="ALP_N-acyl_transferase"/>
    <property type="match status" value="1"/>
</dbReference>
<evidence type="ECO:0000256" key="6">
    <source>
        <dbReference type="ARBA" id="ARBA00023136"/>
    </source>
</evidence>
<dbReference type="PANTHER" id="PTHR38686:SF1">
    <property type="entry name" value="APOLIPOPROTEIN N-ACYLTRANSFERASE"/>
    <property type="match status" value="1"/>
</dbReference>
<keyword evidence="10" id="KW-0449">Lipoprotein</keyword>
<accession>A0A2N9JD50</accession>
<dbReference type="SUPFAM" id="SSF56317">
    <property type="entry name" value="Carbon-nitrogen hydrolase"/>
    <property type="match status" value="1"/>
</dbReference>
<dbReference type="EMBL" id="LT985188">
    <property type="protein sequence ID" value="SPD86061.1"/>
    <property type="molecule type" value="Genomic_DNA"/>
</dbReference>
<protein>
    <recommendedName>
        <fullName evidence="8">Apolipoprotein N-acyltransferase</fullName>
        <shortName evidence="8">ALP N-acyltransferase</shortName>
        <ecNumber evidence="8">2.3.1.269</ecNumber>
    </recommendedName>
</protein>
<evidence type="ECO:0000256" key="8">
    <source>
        <dbReference type="HAMAP-Rule" id="MF_01148"/>
    </source>
</evidence>
<keyword evidence="4 8" id="KW-0812">Transmembrane</keyword>
<dbReference type="InterPro" id="IPR045378">
    <property type="entry name" value="LNT_N"/>
</dbReference>
<feature type="transmembrane region" description="Helical" evidence="8">
    <location>
        <begin position="185"/>
        <end position="204"/>
    </location>
</feature>
<dbReference type="InterPro" id="IPR004563">
    <property type="entry name" value="Apolipo_AcylTrfase"/>
</dbReference>
<dbReference type="Pfam" id="PF20154">
    <property type="entry name" value="LNT_N"/>
    <property type="match status" value="1"/>
</dbReference>
<dbReference type="EC" id="2.3.1.269" evidence="8"/>
<dbReference type="AlphaFoldDB" id="A0A2N9JD50"/>
<evidence type="ECO:0000313" key="11">
    <source>
        <dbReference type="Proteomes" id="UP000238164"/>
    </source>
</evidence>
<feature type="transmembrane region" description="Helical" evidence="8">
    <location>
        <begin position="151"/>
        <end position="173"/>
    </location>
</feature>
<dbReference type="GO" id="GO:0005886">
    <property type="term" value="C:plasma membrane"/>
    <property type="evidence" value="ECO:0007669"/>
    <property type="project" value="UniProtKB-SubCell"/>
</dbReference>
<dbReference type="NCBIfam" id="TIGR00546">
    <property type="entry name" value="lnt"/>
    <property type="match status" value="1"/>
</dbReference>
<comment type="subcellular location">
    <subcellularLocation>
        <location evidence="1 8">Cell membrane</location>
        <topology evidence="1 8">Multi-pass membrane protein</topology>
    </subcellularLocation>
</comment>
<keyword evidence="3 8" id="KW-0808">Transferase</keyword>
<name>A0A2N9JD50_9ACTN</name>
<evidence type="ECO:0000256" key="1">
    <source>
        <dbReference type="ARBA" id="ARBA00004651"/>
    </source>
</evidence>